<protein>
    <submittedName>
        <fullName evidence="6">Uncharacterized protein</fullName>
    </submittedName>
</protein>
<evidence type="ECO:0000313" key="6">
    <source>
        <dbReference type="EMBL" id="VVV63096.1"/>
    </source>
</evidence>
<dbReference type="InterPro" id="IPR008801">
    <property type="entry name" value="RALF"/>
</dbReference>
<dbReference type="PANTHER" id="PTHR33136">
    <property type="entry name" value="RAPID ALKALINIZATION FACTOR-LIKE"/>
    <property type="match status" value="1"/>
</dbReference>
<evidence type="ECO:0000256" key="3">
    <source>
        <dbReference type="ARBA" id="ARBA00022729"/>
    </source>
</evidence>
<dbReference type="PANTHER" id="PTHR33136:SF6">
    <property type="entry name" value="PROTEIN RALF-LIKE 34"/>
    <property type="match status" value="1"/>
</dbReference>
<keyword evidence="3 5" id="KW-0732">Signal</keyword>
<dbReference type="GO" id="GO:0005179">
    <property type="term" value="F:hormone activity"/>
    <property type="evidence" value="ECO:0007669"/>
    <property type="project" value="UniProtKB-KW"/>
</dbReference>
<feature type="chain" id="PRO_5023813660" evidence="5">
    <location>
        <begin position="30"/>
        <end position="136"/>
    </location>
</feature>
<dbReference type="GO" id="GO:0019722">
    <property type="term" value="P:calcium-mediated signaling"/>
    <property type="evidence" value="ECO:0007669"/>
    <property type="project" value="TreeGrafter"/>
</dbReference>
<proteinExistence type="inferred from homology"/>
<evidence type="ECO:0000256" key="1">
    <source>
        <dbReference type="ARBA" id="ARBA00009178"/>
    </source>
</evidence>
<accession>A0A5K0XEB1</accession>
<keyword evidence="2" id="KW-0372">Hormone</keyword>
<evidence type="ECO:0000256" key="2">
    <source>
        <dbReference type="ARBA" id="ARBA00022702"/>
    </source>
</evidence>
<dbReference type="Pfam" id="PF05498">
    <property type="entry name" value="RALF"/>
    <property type="match status" value="1"/>
</dbReference>
<keyword evidence="4" id="KW-1015">Disulfide bond</keyword>
<dbReference type="Gramene" id="NC10G0043590.1">
    <property type="protein sequence ID" value="NC10G0043590.1:cds"/>
    <property type="gene ID" value="NC10G0043590"/>
</dbReference>
<dbReference type="GO" id="GO:0009506">
    <property type="term" value="C:plasmodesma"/>
    <property type="evidence" value="ECO:0007669"/>
    <property type="project" value="TreeGrafter"/>
</dbReference>
<comment type="similarity">
    <text evidence="1">Belongs to the plant rapid alkalinization factor (RALF) family.</text>
</comment>
<gene>
    <name evidence="6" type="ORF">NYM_LOCUS4002</name>
</gene>
<dbReference type="EMBL" id="LR721775">
    <property type="protein sequence ID" value="VVV63096.1"/>
    <property type="molecule type" value="Genomic_DNA"/>
</dbReference>
<reference evidence="6" key="1">
    <citation type="submission" date="2019-09" db="EMBL/GenBank/DDBJ databases">
        <authorList>
            <person name="Zhang L."/>
        </authorList>
    </citation>
    <scope>NUCLEOTIDE SEQUENCE</scope>
</reference>
<name>A0A5K0XEB1_9MAGN</name>
<feature type="signal peptide" evidence="5">
    <location>
        <begin position="1"/>
        <end position="29"/>
    </location>
</feature>
<evidence type="ECO:0000256" key="5">
    <source>
        <dbReference type="SAM" id="SignalP"/>
    </source>
</evidence>
<sequence length="136" mass="14320">MAPMAAAKTRRVLLLTVFMLLLLTCSGSGGGGGNGTLGLHRRVVEVGSTEFGGGRLIACEGPMGECFEGEEELMDSEINRRLLASGGGGIGYDALKKEVPRSLMANKPGMSYRGCAPNRAYMCRPCSYVAGCNRPI</sequence>
<evidence type="ECO:0000256" key="4">
    <source>
        <dbReference type="ARBA" id="ARBA00023157"/>
    </source>
</evidence>
<organism evidence="6">
    <name type="scientific">Nymphaea colorata</name>
    <name type="common">pocket water lily</name>
    <dbReference type="NCBI Taxonomy" id="210225"/>
    <lineage>
        <taxon>Eukaryota</taxon>
        <taxon>Viridiplantae</taxon>
        <taxon>Streptophyta</taxon>
        <taxon>Embryophyta</taxon>
        <taxon>Tracheophyta</taxon>
        <taxon>Spermatophyta</taxon>
        <taxon>Magnoliopsida</taxon>
        <taxon>Nymphaeales</taxon>
        <taxon>Nymphaeaceae</taxon>
        <taxon>Nymphaea</taxon>
    </lineage>
</organism>
<dbReference type="AlphaFoldDB" id="A0A5K0XEB1"/>